<dbReference type="Pfam" id="PF07699">
    <property type="entry name" value="Ephrin_rec_like"/>
    <property type="match status" value="2"/>
</dbReference>
<gene>
    <name evidence="4" type="ORF">ElyMa_005918400</name>
</gene>
<evidence type="ECO:0000313" key="4">
    <source>
        <dbReference type="EMBL" id="GFR81217.1"/>
    </source>
</evidence>
<proteinExistence type="predicted"/>
<dbReference type="Proteomes" id="UP000762676">
    <property type="component" value="Unassembled WGS sequence"/>
</dbReference>
<dbReference type="PROSITE" id="PS50026">
    <property type="entry name" value="EGF_3"/>
    <property type="match status" value="1"/>
</dbReference>
<name>A0AAV4G684_9GAST</name>
<dbReference type="InterPro" id="IPR000742">
    <property type="entry name" value="EGF"/>
</dbReference>
<comment type="caution">
    <text evidence="4">The sequence shown here is derived from an EMBL/GenBank/DDBJ whole genome shotgun (WGS) entry which is preliminary data.</text>
</comment>
<keyword evidence="2" id="KW-0812">Transmembrane</keyword>
<feature type="disulfide bond" evidence="1">
    <location>
        <begin position="229"/>
        <end position="238"/>
    </location>
</feature>
<dbReference type="InterPro" id="IPR011641">
    <property type="entry name" value="Tyr-kin_ephrin_A/B_rcpt-like"/>
</dbReference>
<protein>
    <submittedName>
        <fullName evidence="4">Fibropellin-1</fullName>
    </submittedName>
</protein>
<evidence type="ECO:0000259" key="3">
    <source>
        <dbReference type="PROSITE" id="PS50026"/>
    </source>
</evidence>
<dbReference type="EMBL" id="BMAT01011871">
    <property type="protein sequence ID" value="GFR81217.1"/>
    <property type="molecule type" value="Genomic_DNA"/>
</dbReference>
<dbReference type="Gene3D" id="2.10.50.10">
    <property type="entry name" value="Tumor Necrosis Factor Receptor, subunit A, domain 2"/>
    <property type="match status" value="2"/>
</dbReference>
<keyword evidence="5" id="KW-1185">Reference proteome</keyword>
<reference evidence="4 5" key="1">
    <citation type="journal article" date="2021" name="Elife">
        <title>Chloroplast acquisition without the gene transfer in kleptoplastic sea slugs, Plakobranchus ocellatus.</title>
        <authorList>
            <person name="Maeda T."/>
            <person name="Takahashi S."/>
            <person name="Yoshida T."/>
            <person name="Shimamura S."/>
            <person name="Takaki Y."/>
            <person name="Nagai Y."/>
            <person name="Toyoda A."/>
            <person name="Suzuki Y."/>
            <person name="Arimoto A."/>
            <person name="Ishii H."/>
            <person name="Satoh N."/>
            <person name="Nishiyama T."/>
            <person name="Hasebe M."/>
            <person name="Maruyama T."/>
            <person name="Minagawa J."/>
            <person name="Obokata J."/>
            <person name="Shigenobu S."/>
        </authorList>
    </citation>
    <scope>NUCLEOTIDE SEQUENCE [LARGE SCALE GENOMIC DNA]</scope>
</reference>
<feature type="domain" description="EGF-like" evidence="3">
    <location>
        <begin position="205"/>
        <end position="239"/>
    </location>
</feature>
<dbReference type="SMART" id="SM01411">
    <property type="entry name" value="Ephrin_rec_like"/>
    <property type="match status" value="2"/>
</dbReference>
<keyword evidence="1" id="KW-0245">EGF-like domain</keyword>
<keyword evidence="2" id="KW-0472">Membrane</keyword>
<evidence type="ECO:0000256" key="2">
    <source>
        <dbReference type="SAM" id="Phobius"/>
    </source>
</evidence>
<comment type="caution">
    <text evidence="1">Lacks conserved residue(s) required for the propagation of feature annotation.</text>
</comment>
<keyword evidence="2" id="KW-1133">Transmembrane helix</keyword>
<feature type="transmembrane region" description="Helical" evidence="2">
    <location>
        <begin position="255"/>
        <end position="280"/>
    </location>
</feature>
<accession>A0AAV4G684</accession>
<dbReference type="PROSITE" id="PS00022">
    <property type="entry name" value="EGF_1"/>
    <property type="match status" value="1"/>
</dbReference>
<dbReference type="AlphaFoldDB" id="A0AAV4G684"/>
<keyword evidence="1" id="KW-1015">Disulfide bond</keyword>
<dbReference type="PROSITE" id="PS01186">
    <property type="entry name" value="EGF_2"/>
    <property type="match status" value="1"/>
</dbReference>
<evidence type="ECO:0000256" key="1">
    <source>
        <dbReference type="PROSITE-ProRule" id="PRU00076"/>
    </source>
</evidence>
<evidence type="ECO:0000313" key="5">
    <source>
        <dbReference type="Proteomes" id="UP000762676"/>
    </source>
</evidence>
<sequence>MTEDCPPGQQLNNATDQCELCPKGSYRSKTPGEDTWACQLCGNQMTTADEGADQLADCNIPTCSEGYGYDRTQKNCVACPVNTFQSLPGQYWPCEDCPVNQITAGTATTASTGCFLPCSSGSTQALCSIKTQVCVDDANAAGGYRCDCKYSYTAQGDTCILPCSSGSTQALCSIKTQVCVDDANAAGGYRCDCKYSYTAQGDTCIHKCDLTNYCGDKGKCQRSPFKCECFDGYSGEQCTVRPAAATQSDDEVETLVIAVVTTVCGLLFLLLIIVCLCVIAKRRATPTRSSSKSTTAEIDERASIASRSVKNYDDFPSFAINPAYNSKPPSVFGVSMGQGMNGQGTKVYNNDVYFSDDDGDVAVYKP</sequence>
<dbReference type="SMART" id="SM00181">
    <property type="entry name" value="EGF"/>
    <property type="match status" value="3"/>
</dbReference>
<organism evidence="4 5">
    <name type="scientific">Elysia marginata</name>
    <dbReference type="NCBI Taxonomy" id="1093978"/>
    <lineage>
        <taxon>Eukaryota</taxon>
        <taxon>Metazoa</taxon>
        <taxon>Spiralia</taxon>
        <taxon>Lophotrochozoa</taxon>
        <taxon>Mollusca</taxon>
        <taxon>Gastropoda</taxon>
        <taxon>Heterobranchia</taxon>
        <taxon>Euthyneura</taxon>
        <taxon>Panpulmonata</taxon>
        <taxon>Sacoglossa</taxon>
        <taxon>Placobranchoidea</taxon>
        <taxon>Plakobranchidae</taxon>
        <taxon>Elysia</taxon>
    </lineage>
</organism>